<name>A0A2M8RCT5_9BRAD</name>
<comment type="caution">
    <text evidence="3">The sequence shown here is derived from an EMBL/GenBank/DDBJ whole genome shotgun (WGS) entry which is preliminary data.</text>
</comment>
<keyword evidence="4" id="KW-1185">Reference proteome</keyword>
<dbReference type="InterPro" id="IPR001173">
    <property type="entry name" value="Glyco_trans_2-like"/>
</dbReference>
<dbReference type="Proteomes" id="UP000231194">
    <property type="component" value="Unassembled WGS sequence"/>
</dbReference>
<dbReference type="OrthoDB" id="9815923at2"/>
<protein>
    <submittedName>
        <fullName evidence="3">Glycosyltransferase family 2 protein</fullName>
    </submittedName>
</protein>
<sequence>MLSVIILTYNEEKHLDRALESVAGIASEVFVVDSFSTDSTVEIAKRHNAIVLQNPFVNQAKQFQWALDNAPIRSDWVMRLDADEYIEADLVAEIRARIPTLPSEVTGVNLKRKLVFMERTIKYGGRGILVMTRIWRRGYGKIEDRWMDEHIFVRDGRTVTFQGGFADHNLSGLSSFTDKHNRYATREAVEVLNQRLHFMRPTAALSRSGSSSQASIKRFLKESFYNRIPFQISSLAYFLYRYLFLLGFLDGREGLIYNVLQGFWYRFLVGSKVEELERAVRHLREPDAVAAELARLTGLKIEPTVAQS</sequence>
<proteinExistence type="inferred from homology"/>
<keyword evidence="3" id="KW-0808">Transferase</keyword>
<dbReference type="Pfam" id="PF00535">
    <property type="entry name" value="Glycos_transf_2"/>
    <property type="match status" value="1"/>
</dbReference>
<dbReference type="PANTHER" id="PTHR43630">
    <property type="entry name" value="POLY-BETA-1,6-N-ACETYL-D-GLUCOSAMINE SYNTHASE"/>
    <property type="match status" value="1"/>
</dbReference>
<evidence type="ECO:0000313" key="3">
    <source>
        <dbReference type="EMBL" id="PJG55628.1"/>
    </source>
</evidence>
<evidence type="ECO:0000256" key="1">
    <source>
        <dbReference type="ARBA" id="ARBA00038494"/>
    </source>
</evidence>
<dbReference type="InterPro" id="IPR029044">
    <property type="entry name" value="Nucleotide-diphossugar_trans"/>
</dbReference>
<dbReference type="EMBL" id="PGVG01000005">
    <property type="protein sequence ID" value="PJG55628.1"/>
    <property type="molecule type" value="Genomic_DNA"/>
</dbReference>
<gene>
    <name evidence="3" type="ORF">CVM73_08715</name>
</gene>
<evidence type="ECO:0000259" key="2">
    <source>
        <dbReference type="Pfam" id="PF00535"/>
    </source>
</evidence>
<evidence type="ECO:0000313" key="4">
    <source>
        <dbReference type="Proteomes" id="UP000231194"/>
    </source>
</evidence>
<dbReference type="AlphaFoldDB" id="A0A2M8RCT5"/>
<dbReference type="GO" id="GO:0016740">
    <property type="term" value="F:transferase activity"/>
    <property type="evidence" value="ECO:0007669"/>
    <property type="project" value="UniProtKB-KW"/>
</dbReference>
<dbReference type="Gene3D" id="3.90.550.10">
    <property type="entry name" value="Spore Coat Polysaccharide Biosynthesis Protein SpsA, Chain A"/>
    <property type="match status" value="1"/>
</dbReference>
<feature type="domain" description="Glycosyltransferase 2-like" evidence="2">
    <location>
        <begin position="3"/>
        <end position="155"/>
    </location>
</feature>
<dbReference type="RefSeq" id="WP_100231583.1">
    <property type="nucleotide sequence ID" value="NZ_PGVG01000005.1"/>
</dbReference>
<accession>A0A2M8RCT5</accession>
<dbReference type="PANTHER" id="PTHR43630:SF2">
    <property type="entry name" value="GLYCOSYLTRANSFERASE"/>
    <property type="match status" value="1"/>
</dbReference>
<dbReference type="CDD" id="cd02511">
    <property type="entry name" value="Beta4Glucosyltransferase"/>
    <property type="match status" value="1"/>
</dbReference>
<comment type="similarity">
    <text evidence="1">Belongs to the glycosyltransferase 2 family. WaaE/KdtX subfamily.</text>
</comment>
<organism evidence="3 4">
    <name type="scientific">Bradyrhizobium forestalis</name>
    <dbReference type="NCBI Taxonomy" id="1419263"/>
    <lineage>
        <taxon>Bacteria</taxon>
        <taxon>Pseudomonadati</taxon>
        <taxon>Pseudomonadota</taxon>
        <taxon>Alphaproteobacteria</taxon>
        <taxon>Hyphomicrobiales</taxon>
        <taxon>Nitrobacteraceae</taxon>
        <taxon>Bradyrhizobium</taxon>
    </lineage>
</organism>
<dbReference type="SUPFAM" id="SSF53448">
    <property type="entry name" value="Nucleotide-diphospho-sugar transferases"/>
    <property type="match status" value="1"/>
</dbReference>
<reference evidence="3 4" key="1">
    <citation type="submission" date="2017-11" db="EMBL/GenBank/DDBJ databases">
        <title>Bradyrhizobium forestalis sp. nov., an efficient nitrogen-fixing bacterium isolated from nodules of forest legume species in the Amazon.</title>
        <authorList>
            <person name="Costa E.M."/>
            <person name="Guimaraes A."/>
            <person name="Carvalho T.S."/>
            <person name="Rodrigues T.L."/>
            <person name="Ribeiro P.R.A."/>
            <person name="Lebbe L."/>
            <person name="Willems A."/>
            <person name="Moreira F.M.S."/>
        </authorList>
    </citation>
    <scope>NUCLEOTIDE SEQUENCE [LARGE SCALE GENOMIC DNA]</scope>
    <source>
        <strain evidence="3 4">INPA54B</strain>
    </source>
</reference>